<dbReference type="PANTHER" id="PTHR12722:SF0">
    <property type="entry name" value="PROTEIN FAM50A"/>
    <property type="match status" value="1"/>
</dbReference>
<protein>
    <recommendedName>
        <fullName evidence="2">FAM50A/XAP5 C-terminal domain-containing protein</fullName>
    </recommendedName>
</protein>
<dbReference type="OrthoDB" id="1562195at2759"/>
<dbReference type="Pfam" id="PF04921">
    <property type="entry name" value="XAP5"/>
    <property type="match status" value="1"/>
</dbReference>
<dbReference type="EMBL" id="MU003812">
    <property type="protein sequence ID" value="KAF2719330.1"/>
    <property type="molecule type" value="Genomic_DNA"/>
</dbReference>
<feature type="region of interest" description="Disordered" evidence="1">
    <location>
        <begin position="43"/>
        <end position="123"/>
    </location>
</feature>
<organism evidence="3 4">
    <name type="scientific">Polychaeton citri CBS 116435</name>
    <dbReference type="NCBI Taxonomy" id="1314669"/>
    <lineage>
        <taxon>Eukaryota</taxon>
        <taxon>Fungi</taxon>
        <taxon>Dikarya</taxon>
        <taxon>Ascomycota</taxon>
        <taxon>Pezizomycotina</taxon>
        <taxon>Dothideomycetes</taxon>
        <taxon>Dothideomycetidae</taxon>
        <taxon>Capnodiales</taxon>
        <taxon>Capnodiaceae</taxon>
        <taxon>Polychaeton</taxon>
    </lineage>
</organism>
<evidence type="ECO:0000256" key="1">
    <source>
        <dbReference type="SAM" id="MobiDB-lite"/>
    </source>
</evidence>
<feature type="compositionally biased region" description="Polar residues" evidence="1">
    <location>
        <begin position="1"/>
        <end position="10"/>
    </location>
</feature>
<keyword evidence="4" id="KW-1185">Reference proteome</keyword>
<dbReference type="PANTHER" id="PTHR12722">
    <property type="entry name" value="XAP-5 PROTEIN-RELATED"/>
    <property type="match status" value="1"/>
</dbReference>
<proteinExistence type="predicted"/>
<evidence type="ECO:0000259" key="2">
    <source>
        <dbReference type="Pfam" id="PF04921"/>
    </source>
</evidence>
<comment type="caution">
    <text evidence="3">The sequence shown here is derived from an EMBL/GenBank/DDBJ whole genome shotgun (WGS) entry which is preliminary data.</text>
</comment>
<feature type="compositionally biased region" description="Basic and acidic residues" evidence="1">
    <location>
        <begin position="93"/>
        <end position="107"/>
    </location>
</feature>
<evidence type="ECO:0000313" key="4">
    <source>
        <dbReference type="Proteomes" id="UP000799441"/>
    </source>
</evidence>
<dbReference type="GO" id="GO:0006325">
    <property type="term" value="P:chromatin organization"/>
    <property type="evidence" value="ECO:0007669"/>
    <property type="project" value="TreeGrafter"/>
</dbReference>
<dbReference type="Proteomes" id="UP000799441">
    <property type="component" value="Unassembled WGS sequence"/>
</dbReference>
<name>A0A9P4Q4C4_9PEZI</name>
<feature type="region of interest" description="Disordered" evidence="1">
    <location>
        <begin position="307"/>
        <end position="326"/>
    </location>
</feature>
<dbReference type="InterPro" id="IPR007005">
    <property type="entry name" value="XAP5"/>
</dbReference>
<dbReference type="AlphaFoldDB" id="A0A9P4Q4C4"/>
<reference evidence="3" key="1">
    <citation type="journal article" date="2020" name="Stud. Mycol.">
        <title>101 Dothideomycetes genomes: a test case for predicting lifestyles and emergence of pathogens.</title>
        <authorList>
            <person name="Haridas S."/>
            <person name="Albert R."/>
            <person name="Binder M."/>
            <person name="Bloem J."/>
            <person name="Labutti K."/>
            <person name="Salamov A."/>
            <person name="Andreopoulos B."/>
            <person name="Baker S."/>
            <person name="Barry K."/>
            <person name="Bills G."/>
            <person name="Bluhm B."/>
            <person name="Cannon C."/>
            <person name="Castanera R."/>
            <person name="Culley D."/>
            <person name="Daum C."/>
            <person name="Ezra D."/>
            <person name="Gonzalez J."/>
            <person name="Henrissat B."/>
            <person name="Kuo A."/>
            <person name="Liang C."/>
            <person name="Lipzen A."/>
            <person name="Lutzoni F."/>
            <person name="Magnuson J."/>
            <person name="Mondo S."/>
            <person name="Nolan M."/>
            <person name="Ohm R."/>
            <person name="Pangilinan J."/>
            <person name="Park H.-J."/>
            <person name="Ramirez L."/>
            <person name="Alfaro M."/>
            <person name="Sun H."/>
            <person name="Tritt A."/>
            <person name="Yoshinaga Y."/>
            <person name="Zwiers L.-H."/>
            <person name="Turgeon B."/>
            <person name="Goodwin S."/>
            <person name="Spatafora J."/>
            <person name="Crous P."/>
            <person name="Grigoriev I."/>
        </authorList>
    </citation>
    <scope>NUCLEOTIDE SEQUENCE</scope>
    <source>
        <strain evidence="3">CBS 116435</strain>
    </source>
</reference>
<feature type="compositionally biased region" description="Basic residues" evidence="1">
    <location>
        <begin position="63"/>
        <end position="72"/>
    </location>
</feature>
<feature type="domain" description="FAM50A/XAP5 C-terminal" evidence="2">
    <location>
        <begin position="169"/>
        <end position="364"/>
    </location>
</feature>
<feature type="region of interest" description="Disordered" evidence="1">
    <location>
        <begin position="270"/>
        <end position="298"/>
    </location>
</feature>
<sequence length="379" mass="41890">MANSESSTPSRFAAQASAAEDVLKEQVSGLVQLSDYRKRRAEIESGASSGASTPLGGEAKPASFKKRKKVGVKKGALSFGDDEEIDETGATPEVKHESSEATNDSRAETPTTGDEGTGTEFKRKKKLKANSAIDFRPKAMTKSALIRDTQLKESLRKEYIQIREAVKATEIAIPFVFFDGSHVPGGVCRIRKGEQIWLFLDKARKVGASQRGERGERKDWARIGVDDLMFVRGDLILPHHYEFFTFIADKTVGYGGAVLFPFSAEPTKASPKNLIPASRGGTRPEDSGEESEADAMKGNPILQTAADRRQEAAKPPEVPTSELEGYSQDPTFTKIVDRRWYEKNKHIYPTSTWEDFDPEKEYTTGARKDGMGNSFFFSR</sequence>
<accession>A0A9P4Q4C4</accession>
<feature type="region of interest" description="Disordered" evidence="1">
    <location>
        <begin position="1"/>
        <end position="24"/>
    </location>
</feature>
<dbReference type="GO" id="GO:0005634">
    <property type="term" value="C:nucleus"/>
    <property type="evidence" value="ECO:0007669"/>
    <property type="project" value="InterPro"/>
</dbReference>
<dbReference type="InterPro" id="IPR048337">
    <property type="entry name" value="FAM50A/XAP5_C"/>
</dbReference>
<evidence type="ECO:0000313" key="3">
    <source>
        <dbReference type="EMBL" id="KAF2719330.1"/>
    </source>
</evidence>
<gene>
    <name evidence="3" type="ORF">K431DRAFT_272813</name>
</gene>